<dbReference type="Proteomes" id="UP000183995">
    <property type="component" value="Unassembled WGS sequence"/>
</dbReference>
<feature type="transmembrane region" description="Helical" evidence="6">
    <location>
        <begin position="12"/>
        <end position="35"/>
    </location>
</feature>
<gene>
    <name evidence="8" type="ORF">SAMN02745823_00282</name>
</gene>
<evidence type="ECO:0000256" key="1">
    <source>
        <dbReference type="ARBA" id="ARBA00004651"/>
    </source>
</evidence>
<keyword evidence="3 6" id="KW-0812">Transmembrane</keyword>
<sequence length="90" mass="9533">MDKTKHKLWTKDFILATLSGLFAALVFYITMTTLADYAAKAFGAGESIAGLTAGIFVLGGVLGRIFCGRYLETVGRRRLVLAGGAARSSS</sequence>
<dbReference type="Gene3D" id="1.20.1250.20">
    <property type="entry name" value="MFS general substrate transporter like domains"/>
    <property type="match status" value="1"/>
</dbReference>
<feature type="domain" description="Major facilitator superfamily (MFS) profile" evidence="7">
    <location>
        <begin position="12"/>
        <end position="90"/>
    </location>
</feature>
<keyword evidence="4 6" id="KW-1133">Transmembrane helix</keyword>
<dbReference type="PROSITE" id="PS50850">
    <property type="entry name" value="MFS"/>
    <property type="match status" value="1"/>
</dbReference>
<evidence type="ECO:0000256" key="3">
    <source>
        <dbReference type="ARBA" id="ARBA00022692"/>
    </source>
</evidence>
<dbReference type="RefSeq" id="WP_084726158.1">
    <property type="nucleotide sequence ID" value="NZ_FQXV01000001.1"/>
</dbReference>
<dbReference type="SUPFAM" id="SSF103473">
    <property type="entry name" value="MFS general substrate transporter"/>
    <property type="match status" value="1"/>
</dbReference>
<organism evidence="8 9">
    <name type="scientific">Sporobacter termitidis DSM 10068</name>
    <dbReference type="NCBI Taxonomy" id="1123282"/>
    <lineage>
        <taxon>Bacteria</taxon>
        <taxon>Bacillati</taxon>
        <taxon>Bacillota</taxon>
        <taxon>Clostridia</taxon>
        <taxon>Eubacteriales</taxon>
        <taxon>Oscillospiraceae</taxon>
        <taxon>Sporobacter</taxon>
    </lineage>
</organism>
<dbReference type="InterPro" id="IPR052714">
    <property type="entry name" value="MFS_Exporter"/>
</dbReference>
<evidence type="ECO:0000256" key="4">
    <source>
        <dbReference type="ARBA" id="ARBA00022989"/>
    </source>
</evidence>
<keyword evidence="2" id="KW-0813">Transport</keyword>
<name>A0A1M5TYJ7_9FIRM</name>
<dbReference type="STRING" id="1123282.SAMN02745823_00282"/>
<reference evidence="8 9" key="1">
    <citation type="submission" date="2016-11" db="EMBL/GenBank/DDBJ databases">
        <authorList>
            <person name="Jaros S."/>
            <person name="Januszkiewicz K."/>
            <person name="Wedrychowicz H."/>
        </authorList>
    </citation>
    <scope>NUCLEOTIDE SEQUENCE [LARGE SCALE GENOMIC DNA]</scope>
    <source>
        <strain evidence="8 9">DSM 10068</strain>
    </source>
</reference>
<proteinExistence type="predicted"/>
<dbReference type="AlphaFoldDB" id="A0A1M5TYJ7"/>
<evidence type="ECO:0000259" key="7">
    <source>
        <dbReference type="PROSITE" id="PS50850"/>
    </source>
</evidence>
<evidence type="ECO:0000256" key="5">
    <source>
        <dbReference type="ARBA" id="ARBA00023136"/>
    </source>
</evidence>
<dbReference type="GO" id="GO:0022857">
    <property type="term" value="F:transmembrane transporter activity"/>
    <property type="evidence" value="ECO:0007669"/>
    <property type="project" value="InterPro"/>
</dbReference>
<evidence type="ECO:0000256" key="6">
    <source>
        <dbReference type="SAM" id="Phobius"/>
    </source>
</evidence>
<comment type="subcellular location">
    <subcellularLocation>
        <location evidence="1">Cell membrane</location>
        <topology evidence="1">Multi-pass membrane protein</topology>
    </subcellularLocation>
</comment>
<keyword evidence="5 6" id="KW-0472">Membrane</keyword>
<keyword evidence="9" id="KW-1185">Reference proteome</keyword>
<evidence type="ECO:0000313" key="8">
    <source>
        <dbReference type="EMBL" id="SHH55731.1"/>
    </source>
</evidence>
<dbReference type="OrthoDB" id="9814001at2"/>
<dbReference type="GO" id="GO:0005886">
    <property type="term" value="C:plasma membrane"/>
    <property type="evidence" value="ECO:0007669"/>
    <property type="project" value="UniProtKB-SubCell"/>
</dbReference>
<dbReference type="InterPro" id="IPR011701">
    <property type="entry name" value="MFS"/>
</dbReference>
<dbReference type="EMBL" id="FQXV01000001">
    <property type="protein sequence ID" value="SHH55731.1"/>
    <property type="molecule type" value="Genomic_DNA"/>
</dbReference>
<dbReference type="PANTHER" id="PTHR23531">
    <property type="entry name" value="QUINOLENE RESISTANCE PROTEIN NORA"/>
    <property type="match status" value="1"/>
</dbReference>
<dbReference type="Pfam" id="PF07690">
    <property type="entry name" value="MFS_1"/>
    <property type="match status" value="1"/>
</dbReference>
<accession>A0A1M5TYJ7</accession>
<protein>
    <recommendedName>
        <fullName evidence="7">Major facilitator superfamily (MFS) profile domain-containing protein</fullName>
    </recommendedName>
</protein>
<dbReference type="InterPro" id="IPR020846">
    <property type="entry name" value="MFS_dom"/>
</dbReference>
<dbReference type="InterPro" id="IPR036259">
    <property type="entry name" value="MFS_trans_sf"/>
</dbReference>
<dbReference type="PANTHER" id="PTHR23531:SF1">
    <property type="entry name" value="QUINOLENE RESISTANCE PROTEIN NORA"/>
    <property type="match status" value="1"/>
</dbReference>
<evidence type="ECO:0000256" key="2">
    <source>
        <dbReference type="ARBA" id="ARBA00022448"/>
    </source>
</evidence>
<evidence type="ECO:0000313" key="9">
    <source>
        <dbReference type="Proteomes" id="UP000183995"/>
    </source>
</evidence>
<feature type="transmembrane region" description="Helical" evidence="6">
    <location>
        <begin position="47"/>
        <end position="67"/>
    </location>
</feature>